<accession>A0A840UZ59</accession>
<evidence type="ECO:0000313" key="8">
    <source>
        <dbReference type="EMBL" id="MBB5351407.1"/>
    </source>
</evidence>
<dbReference type="CDD" id="cd06223">
    <property type="entry name" value="PRTases_typeI"/>
    <property type="match status" value="1"/>
</dbReference>
<comment type="caution">
    <text evidence="8">The sequence shown here is derived from an EMBL/GenBank/DDBJ whole genome shotgun (WGS) entry which is preliminary data.</text>
</comment>
<evidence type="ECO:0000313" key="9">
    <source>
        <dbReference type="Proteomes" id="UP000557717"/>
    </source>
</evidence>
<dbReference type="RefSeq" id="WP_184017533.1">
    <property type="nucleotide sequence ID" value="NZ_JACHFD010000006.1"/>
</dbReference>
<comment type="function">
    <text evidence="6">Catalyzes the transfer of a ribosyl phosphate group from 5-phosphoribose 1-diphosphate to orotate, leading to the formation of orotidine monophosphate (OMP).</text>
</comment>
<comment type="cofactor">
    <cofactor evidence="6">
        <name>Mg(2+)</name>
        <dbReference type="ChEBI" id="CHEBI:18420"/>
    </cofactor>
</comment>
<dbReference type="Pfam" id="PF00156">
    <property type="entry name" value="Pribosyltran"/>
    <property type="match status" value="1"/>
</dbReference>
<dbReference type="InterPro" id="IPR029057">
    <property type="entry name" value="PRTase-like"/>
</dbReference>
<dbReference type="EMBL" id="JACHFD010000006">
    <property type="protein sequence ID" value="MBB5351407.1"/>
    <property type="molecule type" value="Genomic_DNA"/>
</dbReference>
<evidence type="ECO:0000256" key="5">
    <source>
        <dbReference type="ARBA" id="ARBA00022975"/>
    </source>
</evidence>
<dbReference type="UniPathway" id="UPA00070">
    <property type="reaction ID" value="UER00119"/>
</dbReference>
<evidence type="ECO:0000256" key="3">
    <source>
        <dbReference type="ARBA" id="ARBA00022676"/>
    </source>
</evidence>
<feature type="binding site" evidence="6">
    <location>
        <position position="160"/>
    </location>
    <ligand>
        <name>orotate</name>
        <dbReference type="ChEBI" id="CHEBI:30839"/>
    </ligand>
</feature>
<organism evidence="8 9">
    <name type="scientific">Haloferula luteola</name>
    <dbReference type="NCBI Taxonomy" id="595692"/>
    <lineage>
        <taxon>Bacteria</taxon>
        <taxon>Pseudomonadati</taxon>
        <taxon>Verrucomicrobiota</taxon>
        <taxon>Verrucomicrobiia</taxon>
        <taxon>Verrucomicrobiales</taxon>
        <taxon>Verrucomicrobiaceae</taxon>
        <taxon>Haloferula</taxon>
    </lineage>
</organism>
<comment type="caution">
    <text evidence="6">Lacks conserved residue(s) required for the propagation of feature annotation.</text>
</comment>
<evidence type="ECO:0000259" key="7">
    <source>
        <dbReference type="Pfam" id="PF00156"/>
    </source>
</evidence>
<comment type="subunit">
    <text evidence="6">Homodimer.</text>
</comment>
<keyword evidence="9" id="KW-1185">Reference proteome</keyword>
<dbReference type="HAMAP" id="MF_01208">
    <property type="entry name" value="PyrE"/>
    <property type="match status" value="1"/>
</dbReference>
<feature type="binding site" evidence="6">
    <location>
        <position position="102"/>
    </location>
    <ligand>
        <name>5-phospho-alpha-D-ribose 1-diphosphate</name>
        <dbReference type="ChEBI" id="CHEBI:58017"/>
        <note>ligand shared between dimeric partners</note>
    </ligand>
</feature>
<reference evidence="8 9" key="1">
    <citation type="submission" date="2020-08" db="EMBL/GenBank/DDBJ databases">
        <title>Genomic Encyclopedia of Type Strains, Phase IV (KMG-IV): sequencing the most valuable type-strain genomes for metagenomic binning, comparative biology and taxonomic classification.</title>
        <authorList>
            <person name="Goeker M."/>
        </authorList>
    </citation>
    <scope>NUCLEOTIDE SEQUENCE [LARGE SCALE GENOMIC DNA]</scope>
    <source>
        <strain evidence="8 9">YC6886</strain>
    </source>
</reference>
<proteinExistence type="inferred from homology"/>
<dbReference type="InterPro" id="IPR004467">
    <property type="entry name" value="Or_phspho_trans_dom"/>
</dbReference>
<dbReference type="EC" id="2.4.2.10" evidence="2 6"/>
<dbReference type="InterPro" id="IPR000836">
    <property type="entry name" value="PRTase_dom"/>
</dbReference>
<dbReference type="NCBIfam" id="TIGR00336">
    <property type="entry name" value="pyrE"/>
    <property type="match status" value="1"/>
</dbReference>
<keyword evidence="4 6" id="KW-0808">Transferase</keyword>
<dbReference type="GO" id="GO:0004588">
    <property type="term" value="F:orotate phosphoribosyltransferase activity"/>
    <property type="evidence" value="ECO:0007669"/>
    <property type="project" value="UniProtKB-UniRule"/>
</dbReference>
<sequence>MSAADLKAILLSKSVRTGTFTLASGKTSDLYIDCRVTTLDPVGANLVGELGWAAVREKIQTEGRSIQAIGGMTMGADPISLAVGMTSARNHPTEALQVFTVRKEPKGHGQGKQIEGNFQAGDTVIVVDDVITTGGSTLKAIDAIEREGGKVAFALVLVDREEGGRQAIEARGIPVVSLFSRSTLL</sequence>
<dbReference type="PANTHER" id="PTHR19278:SF9">
    <property type="entry name" value="URIDINE 5'-MONOPHOSPHATE SYNTHASE"/>
    <property type="match status" value="1"/>
</dbReference>
<dbReference type="AlphaFoldDB" id="A0A840UZ59"/>
<evidence type="ECO:0000256" key="6">
    <source>
        <dbReference type="HAMAP-Rule" id="MF_01208"/>
    </source>
</evidence>
<gene>
    <name evidence="6" type="primary">pyrE</name>
    <name evidence="8" type="ORF">HNR46_001643</name>
</gene>
<feature type="binding site" description="in other chain" evidence="6">
    <location>
        <position position="103"/>
    </location>
    <ligand>
        <name>5-phospho-alpha-D-ribose 1-diphosphate</name>
        <dbReference type="ChEBI" id="CHEBI:58017"/>
        <note>ligand shared between dimeric partners</note>
    </ligand>
</feature>
<dbReference type="SUPFAM" id="SSF53271">
    <property type="entry name" value="PRTase-like"/>
    <property type="match status" value="1"/>
</dbReference>
<dbReference type="GO" id="GO:0000287">
    <property type="term" value="F:magnesium ion binding"/>
    <property type="evidence" value="ECO:0007669"/>
    <property type="project" value="UniProtKB-UniRule"/>
</dbReference>
<dbReference type="GO" id="GO:0044205">
    <property type="term" value="P:'de novo' UMP biosynthetic process"/>
    <property type="evidence" value="ECO:0007669"/>
    <property type="project" value="UniProtKB-UniRule"/>
</dbReference>
<keyword evidence="5 6" id="KW-0665">Pyrimidine biosynthesis</keyword>
<comment type="catalytic activity">
    <reaction evidence="6">
        <text>orotidine 5'-phosphate + diphosphate = orotate + 5-phospho-alpha-D-ribose 1-diphosphate</text>
        <dbReference type="Rhea" id="RHEA:10380"/>
        <dbReference type="ChEBI" id="CHEBI:30839"/>
        <dbReference type="ChEBI" id="CHEBI:33019"/>
        <dbReference type="ChEBI" id="CHEBI:57538"/>
        <dbReference type="ChEBI" id="CHEBI:58017"/>
        <dbReference type="EC" id="2.4.2.10"/>
    </reaction>
</comment>
<feature type="domain" description="Phosphoribosyltransferase" evidence="7">
    <location>
        <begin position="119"/>
        <end position="163"/>
    </location>
</feature>
<comment type="similarity">
    <text evidence="6">Belongs to the purine/pyrimidine phosphoribosyltransferase family. PyrE subfamily.</text>
</comment>
<protein>
    <recommendedName>
        <fullName evidence="2 6">Orotate phosphoribosyltransferase</fullName>
        <shortName evidence="6">OPRT</shortName>
        <shortName evidence="6">OPRTase</shortName>
        <ecNumber evidence="2 6">2.4.2.10</ecNumber>
    </recommendedName>
</protein>
<comment type="pathway">
    <text evidence="1 6">Pyrimidine metabolism; UMP biosynthesis via de novo pathway; UMP from orotate: step 1/2.</text>
</comment>
<evidence type="ECO:0000256" key="4">
    <source>
        <dbReference type="ARBA" id="ARBA00022679"/>
    </source>
</evidence>
<feature type="binding site" description="in other chain" evidence="6">
    <location>
        <begin position="128"/>
        <end position="136"/>
    </location>
    <ligand>
        <name>5-phospho-alpha-D-ribose 1-diphosphate</name>
        <dbReference type="ChEBI" id="CHEBI:58017"/>
        <note>ligand shared between dimeric partners</note>
    </ligand>
</feature>
<dbReference type="PANTHER" id="PTHR19278">
    <property type="entry name" value="OROTATE PHOSPHORIBOSYLTRANSFERASE"/>
    <property type="match status" value="1"/>
</dbReference>
<dbReference type="InterPro" id="IPR023031">
    <property type="entry name" value="OPRT"/>
</dbReference>
<keyword evidence="6" id="KW-0460">Magnesium</keyword>
<evidence type="ECO:0000256" key="1">
    <source>
        <dbReference type="ARBA" id="ARBA00004889"/>
    </source>
</evidence>
<name>A0A840UZ59_9BACT</name>
<feature type="binding site" evidence="6">
    <location>
        <position position="132"/>
    </location>
    <ligand>
        <name>orotate</name>
        <dbReference type="ChEBI" id="CHEBI:30839"/>
    </ligand>
</feature>
<keyword evidence="3 6" id="KW-0328">Glycosyltransferase</keyword>
<dbReference type="Gene3D" id="3.40.50.2020">
    <property type="match status" value="1"/>
</dbReference>
<dbReference type="Proteomes" id="UP000557717">
    <property type="component" value="Unassembled WGS sequence"/>
</dbReference>
<feature type="binding site" evidence="6">
    <location>
        <position position="108"/>
    </location>
    <ligand>
        <name>5-phospho-alpha-D-ribose 1-diphosphate</name>
        <dbReference type="ChEBI" id="CHEBI:58017"/>
        <note>ligand shared between dimeric partners</note>
    </ligand>
</feature>
<feature type="binding site" evidence="6">
    <location>
        <position position="106"/>
    </location>
    <ligand>
        <name>5-phospho-alpha-D-ribose 1-diphosphate</name>
        <dbReference type="ChEBI" id="CHEBI:58017"/>
        <note>ligand shared between dimeric partners</note>
    </ligand>
</feature>
<evidence type="ECO:0000256" key="2">
    <source>
        <dbReference type="ARBA" id="ARBA00011971"/>
    </source>
</evidence>
<dbReference type="GO" id="GO:0019856">
    <property type="term" value="P:pyrimidine nucleobase biosynthetic process"/>
    <property type="evidence" value="ECO:0007669"/>
    <property type="project" value="TreeGrafter"/>
</dbReference>